<evidence type="ECO:0000313" key="3">
    <source>
        <dbReference type="Proteomes" id="UP000199411"/>
    </source>
</evidence>
<proteinExistence type="predicted"/>
<accession>A0A1G6NZ47</accession>
<evidence type="ECO:0000256" key="1">
    <source>
        <dbReference type="SAM" id="Phobius"/>
    </source>
</evidence>
<sequence length="148" mass="17358">MKFLILTVIFIIACAFSIFSSYMFFIPYNFFSFLIIIILALSNNTQSSSKSNNKLYLVAFFGGFLLDSLQHNTIFYNAIIFSFIVFLNDFLKNMFGSKFVYIFLLFIAIYDNLVFKIPVFTSLLNLFLLLVFYHITKRLLQINYAKKD</sequence>
<keyword evidence="1" id="KW-0812">Transmembrane</keyword>
<feature type="transmembrane region" description="Helical" evidence="1">
    <location>
        <begin position="25"/>
        <end position="43"/>
    </location>
</feature>
<name>A0A1G6NZ47_9BACT</name>
<protein>
    <submittedName>
        <fullName evidence="2">Uncharacterized protein</fullName>
    </submittedName>
</protein>
<dbReference type="RefSeq" id="WP_025391310.1">
    <property type="nucleotide sequence ID" value="NZ_FMYU01000008.1"/>
</dbReference>
<dbReference type="Proteomes" id="UP000199411">
    <property type="component" value="Unassembled WGS sequence"/>
</dbReference>
<feature type="transmembrane region" description="Helical" evidence="1">
    <location>
        <begin position="55"/>
        <end position="87"/>
    </location>
</feature>
<keyword evidence="3" id="KW-1185">Reference proteome</keyword>
<dbReference type="EMBL" id="FMYU01000008">
    <property type="protein sequence ID" value="SDC73213.1"/>
    <property type="molecule type" value="Genomic_DNA"/>
</dbReference>
<evidence type="ECO:0000313" key="2">
    <source>
        <dbReference type="EMBL" id="SDC73213.1"/>
    </source>
</evidence>
<dbReference type="AlphaFoldDB" id="A0A1G6NZ47"/>
<organism evidence="2 3">
    <name type="scientific">Desulfurella multipotens</name>
    <dbReference type="NCBI Taxonomy" id="79269"/>
    <lineage>
        <taxon>Bacteria</taxon>
        <taxon>Pseudomonadati</taxon>
        <taxon>Campylobacterota</taxon>
        <taxon>Desulfurellia</taxon>
        <taxon>Desulfurellales</taxon>
        <taxon>Desulfurellaceae</taxon>
        <taxon>Desulfurella</taxon>
    </lineage>
</organism>
<reference evidence="3" key="1">
    <citation type="submission" date="2016-10" db="EMBL/GenBank/DDBJ databases">
        <authorList>
            <person name="Varghese N."/>
            <person name="Submissions S."/>
        </authorList>
    </citation>
    <scope>NUCLEOTIDE SEQUENCE [LARGE SCALE GENOMIC DNA]</scope>
    <source>
        <strain evidence="3">DSM 8415</strain>
    </source>
</reference>
<gene>
    <name evidence="2" type="ORF">SAMN05660835_01280</name>
</gene>
<keyword evidence="1" id="KW-1133">Transmembrane helix</keyword>
<feature type="transmembrane region" description="Helical" evidence="1">
    <location>
        <begin position="99"/>
        <end position="132"/>
    </location>
</feature>
<keyword evidence="1" id="KW-0472">Membrane</keyword>